<feature type="region of interest" description="Disordered" evidence="1">
    <location>
        <begin position="386"/>
        <end position="431"/>
    </location>
</feature>
<dbReference type="PANTHER" id="PTHR37981">
    <property type="entry name" value="LIPASE 2"/>
    <property type="match status" value="1"/>
</dbReference>
<evidence type="ECO:0000313" key="3">
    <source>
        <dbReference type="Proteomes" id="UP000265663"/>
    </source>
</evidence>
<feature type="compositionally biased region" description="Low complexity" evidence="1">
    <location>
        <begin position="407"/>
        <end position="431"/>
    </location>
</feature>
<evidence type="ECO:0000313" key="2">
    <source>
        <dbReference type="EMBL" id="RMZ73071.1"/>
    </source>
</evidence>
<dbReference type="AlphaFoldDB" id="A0A3M7MEZ1"/>
<dbReference type="CDD" id="cd01823">
    <property type="entry name" value="SEST_like"/>
    <property type="match status" value="1"/>
</dbReference>
<name>A0A3M7MEZ1_9PLEO</name>
<reference evidence="2 3" key="1">
    <citation type="journal article" date="2014" name="PLoS ONE">
        <title>De novo Genome Assembly of the Fungal Plant Pathogen Pyrenophora semeniperda.</title>
        <authorList>
            <person name="Soliai M.M."/>
            <person name="Meyer S.E."/>
            <person name="Udall J.A."/>
            <person name="Elzinga D.E."/>
            <person name="Hermansen R.A."/>
            <person name="Bodily P.M."/>
            <person name="Hart A.A."/>
            <person name="Coleman C.E."/>
        </authorList>
    </citation>
    <scope>NUCLEOTIDE SEQUENCE [LARGE SCALE GENOMIC DNA]</scope>
    <source>
        <strain evidence="2 3">CCB06</strain>
        <tissue evidence="2">Mycelium</tissue>
    </source>
</reference>
<dbReference type="InterPro" id="IPR037460">
    <property type="entry name" value="SEST-like"/>
</dbReference>
<dbReference type="OrthoDB" id="21678at2759"/>
<protein>
    <submittedName>
        <fullName evidence="2">Esterase</fullName>
    </submittedName>
</protein>
<accession>A0A3M7MEZ1</accession>
<feature type="compositionally biased region" description="Polar residues" evidence="1">
    <location>
        <begin position="394"/>
        <end position="403"/>
    </location>
</feature>
<sequence>MVTRSMIYPRDAFNVGRYASLGESYASGPSAGDKYDDTRCRRYTQAFGPQVSQDARILGPKPIEFNFIACSGSKLRQIYEDREKDRPGKSKVAQAKQLNNPDMVTLSIGGNDVGFVDLMDRCVYRFYQSNVNACRGCHWFWFDDCSRDCQSAIDGVRDKINAQAFVDGLTDAIKSVFQNAPRTKLYVTGYPAFWNADTDACDKVSFKLNCPHNYVLPLTKERRRKMNELHALLNTKIKATIDNWPTHADLFYVNVNDKFNGHRFCEEGVQEPSYRNPNTWFYPLEYNTGGQSVPYDGRTNVPSGDCKALLDDDGDQGDYFACLMSNGMRASNTVIDLNNLPNNAGDGPVAVQSDLPDWLARVFHPNINGMSAYRDAIVEAYQEYAPRDVPSPTPTSMQSTKSPEPTPVSSKSPAPSLASSKSPAAVATPAR</sequence>
<gene>
    <name evidence="2" type="ORF">GMOD_00009581</name>
</gene>
<keyword evidence="3" id="KW-1185">Reference proteome</keyword>
<dbReference type="InterPro" id="IPR036514">
    <property type="entry name" value="SGNH_hydro_sf"/>
</dbReference>
<dbReference type="EMBL" id="KE747838">
    <property type="protein sequence ID" value="RMZ73071.1"/>
    <property type="molecule type" value="Genomic_DNA"/>
</dbReference>
<proteinExistence type="predicted"/>
<evidence type="ECO:0000256" key="1">
    <source>
        <dbReference type="SAM" id="MobiDB-lite"/>
    </source>
</evidence>
<dbReference type="GO" id="GO:0006629">
    <property type="term" value="P:lipid metabolic process"/>
    <property type="evidence" value="ECO:0007669"/>
    <property type="project" value="TreeGrafter"/>
</dbReference>
<dbReference type="SUPFAM" id="SSF52266">
    <property type="entry name" value="SGNH hydrolase"/>
    <property type="match status" value="1"/>
</dbReference>
<dbReference type="Proteomes" id="UP000265663">
    <property type="component" value="Unassembled WGS sequence"/>
</dbReference>
<dbReference type="GO" id="GO:0016788">
    <property type="term" value="F:hydrolase activity, acting on ester bonds"/>
    <property type="evidence" value="ECO:0007669"/>
    <property type="project" value="InterPro"/>
</dbReference>
<dbReference type="Gene3D" id="3.40.50.1110">
    <property type="entry name" value="SGNH hydrolase"/>
    <property type="match status" value="1"/>
</dbReference>
<organism evidence="2 3">
    <name type="scientific">Pyrenophora seminiperda CCB06</name>
    <dbReference type="NCBI Taxonomy" id="1302712"/>
    <lineage>
        <taxon>Eukaryota</taxon>
        <taxon>Fungi</taxon>
        <taxon>Dikarya</taxon>
        <taxon>Ascomycota</taxon>
        <taxon>Pezizomycotina</taxon>
        <taxon>Dothideomycetes</taxon>
        <taxon>Pleosporomycetidae</taxon>
        <taxon>Pleosporales</taxon>
        <taxon>Pleosporineae</taxon>
        <taxon>Pleosporaceae</taxon>
        <taxon>Pyrenophora</taxon>
    </lineage>
</organism>
<dbReference type="PANTHER" id="PTHR37981:SF1">
    <property type="entry name" value="SGNH HYDROLASE-TYPE ESTERASE DOMAIN-CONTAINING PROTEIN"/>
    <property type="match status" value="1"/>
</dbReference>